<gene>
    <name evidence="3" type="ORF">C5167_021952</name>
</gene>
<feature type="transmembrane region" description="Helical" evidence="1">
    <location>
        <begin position="46"/>
        <end position="69"/>
    </location>
</feature>
<keyword evidence="1" id="KW-0472">Membrane</keyword>
<evidence type="ECO:0000256" key="1">
    <source>
        <dbReference type="SAM" id="Phobius"/>
    </source>
</evidence>
<accession>A0A4Y7JK58</accession>
<evidence type="ECO:0000313" key="4">
    <source>
        <dbReference type="Proteomes" id="UP000316621"/>
    </source>
</evidence>
<dbReference type="Proteomes" id="UP000316621">
    <property type="component" value="Chromosome 5"/>
</dbReference>
<keyword evidence="2" id="KW-0732">Signal</keyword>
<name>A0A4Y7JK58_PAPSO</name>
<evidence type="ECO:0000313" key="3">
    <source>
        <dbReference type="EMBL" id="RZC60198.1"/>
    </source>
</evidence>
<keyword evidence="1" id="KW-1133">Transmembrane helix</keyword>
<reference evidence="3 4" key="1">
    <citation type="journal article" date="2018" name="Science">
        <title>The opium poppy genome and morphinan production.</title>
        <authorList>
            <person name="Guo L."/>
            <person name="Winzer T."/>
            <person name="Yang X."/>
            <person name="Li Y."/>
            <person name="Ning Z."/>
            <person name="He Z."/>
            <person name="Teodor R."/>
            <person name="Lu Y."/>
            <person name="Bowser T.A."/>
            <person name="Graham I.A."/>
            <person name="Ye K."/>
        </authorList>
    </citation>
    <scope>NUCLEOTIDE SEQUENCE [LARGE SCALE GENOMIC DNA]</scope>
    <source>
        <strain evidence="4">cv. HN1</strain>
        <tissue evidence="3">Leaves</tissue>
    </source>
</reference>
<feature type="signal peptide" evidence="2">
    <location>
        <begin position="1"/>
        <end position="22"/>
    </location>
</feature>
<dbReference type="PANTHER" id="PTHR33128:SF66">
    <property type="entry name" value="DUF3339 DOMAIN-CONTAINING PROTEIN"/>
    <property type="match status" value="1"/>
</dbReference>
<dbReference type="PANTHER" id="PTHR33128">
    <property type="entry name" value="OS05G0103400 PROTEIN"/>
    <property type="match status" value="1"/>
</dbReference>
<keyword evidence="1" id="KW-0812">Transmembrane</keyword>
<sequence>MTDWGPVFVSVVLFILLTPGLLVQIPGRNKAVEFGNFQTSGVSICVHSVIYFVLVCIFLLALQIHIFAVTIMKVHVPAMGSECQLLHEMSTKTRETTQQDTKRSIPLDLSDNFHSYGETQSLRMVHLSVGHKTAEGAEKTAKELVNKLVVIKVSTLKLLLWKAQAAELENQDDEA</sequence>
<evidence type="ECO:0000256" key="2">
    <source>
        <dbReference type="SAM" id="SignalP"/>
    </source>
</evidence>
<dbReference type="InterPro" id="IPR021775">
    <property type="entry name" value="DUF3339"/>
</dbReference>
<feature type="chain" id="PRO_5021331121" evidence="2">
    <location>
        <begin position="23"/>
        <end position="175"/>
    </location>
</feature>
<dbReference type="EMBL" id="CM010719">
    <property type="protein sequence ID" value="RZC60198.1"/>
    <property type="molecule type" value="Genomic_DNA"/>
</dbReference>
<dbReference type="STRING" id="3469.A0A4Y7JK58"/>
<dbReference type="Pfam" id="PF11820">
    <property type="entry name" value="DUF3339"/>
    <property type="match status" value="1"/>
</dbReference>
<organism evidence="3 4">
    <name type="scientific">Papaver somniferum</name>
    <name type="common">Opium poppy</name>
    <dbReference type="NCBI Taxonomy" id="3469"/>
    <lineage>
        <taxon>Eukaryota</taxon>
        <taxon>Viridiplantae</taxon>
        <taxon>Streptophyta</taxon>
        <taxon>Embryophyta</taxon>
        <taxon>Tracheophyta</taxon>
        <taxon>Spermatophyta</taxon>
        <taxon>Magnoliopsida</taxon>
        <taxon>Ranunculales</taxon>
        <taxon>Papaveraceae</taxon>
        <taxon>Papaveroideae</taxon>
        <taxon>Papaver</taxon>
    </lineage>
</organism>
<proteinExistence type="predicted"/>
<keyword evidence="4" id="KW-1185">Reference proteome</keyword>
<dbReference type="Gramene" id="RZC60198">
    <property type="protein sequence ID" value="RZC60198"/>
    <property type="gene ID" value="C5167_021952"/>
</dbReference>
<dbReference type="AlphaFoldDB" id="A0A4Y7JK58"/>
<protein>
    <submittedName>
        <fullName evidence="3">Uncharacterized protein</fullName>
    </submittedName>
</protein>